<keyword evidence="3" id="KW-1185">Reference proteome</keyword>
<feature type="compositionally biased region" description="Basic and acidic residues" evidence="1">
    <location>
        <begin position="58"/>
        <end position="115"/>
    </location>
</feature>
<proteinExistence type="predicted"/>
<dbReference type="EMBL" id="JANIIK010000044">
    <property type="protein sequence ID" value="KAJ3604068.1"/>
    <property type="molecule type" value="Genomic_DNA"/>
</dbReference>
<feature type="region of interest" description="Disordered" evidence="1">
    <location>
        <begin position="1"/>
        <end position="168"/>
    </location>
</feature>
<feature type="compositionally biased region" description="Basic and acidic residues" evidence="1">
    <location>
        <begin position="7"/>
        <end position="31"/>
    </location>
</feature>
<organism evidence="2 3">
    <name type="scientific">Muraenolepis orangiensis</name>
    <name type="common">Patagonian moray cod</name>
    <dbReference type="NCBI Taxonomy" id="630683"/>
    <lineage>
        <taxon>Eukaryota</taxon>
        <taxon>Metazoa</taxon>
        <taxon>Chordata</taxon>
        <taxon>Craniata</taxon>
        <taxon>Vertebrata</taxon>
        <taxon>Euteleostomi</taxon>
        <taxon>Actinopterygii</taxon>
        <taxon>Neopterygii</taxon>
        <taxon>Teleostei</taxon>
        <taxon>Neoteleostei</taxon>
        <taxon>Acanthomorphata</taxon>
        <taxon>Zeiogadaria</taxon>
        <taxon>Gadariae</taxon>
        <taxon>Gadiformes</taxon>
        <taxon>Muraenolepidoidei</taxon>
        <taxon>Muraenolepididae</taxon>
        <taxon>Muraenolepis</taxon>
    </lineage>
</organism>
<gene>
    <name evidence="2" type="ORF">NHX12_028809</name>
</gene>
<reference evidence="2" key="1">
    <citation type="submission" date="2022-07" db="EMBL/GenBank/DDBJ databases">
        <title>Chromosome-level genome of Muraenolepis orangiensis.</title>
        <authorList>
            <person name="Kim J."/>
        </authorList>
    </citation>
    <scope>NUCLEOTIDE SEQUENCE</scope>
    <source>
        <strain evidence="2">KU_S4_2022</strain>
        <tissue evidence="2">Muscle</tissue>
    </source>
</reference>
<evidence type="ECO:0000256" key="1">
    <source>
        <dbReference type="SAM" id="MobiDB-lite"/>
    </source>
</evidence>
<dbReference type="AlphaFoldDB" id="A0A9Q0EEF8"/>
<sequence length="168" mass="19260">MSPQRTSTEDPGERTPERGPRREDPGERTPERALSGPLRGDSGRGLVLVVIGILTRAVKGEREDAVKDDGHLGGPEREEKTQRKKVEDIERRREETQRGGDGGKRRHKEEGMGERTKKRMRKRTQRGGDGGERRHKEEGMEERGDTKRRGWRRDVERKANETRKAMST</sequence>
<accession>A0A9Q0EEF8</accession>
<dbReference type="Proteomes" id="UP001148018">
    <property type="component" value="Unassembled WGS sequence"/>
</dbReference>
<evidence type="ECO:0000313" key="2">
    <source>
        <dbReference type="EMBL" id="KAJ3604068.1"/>
    </source>
</evidence>
<name>A0A9Q0EEF8_9TELE</name>
<comment type="caution">
    <text evidence="2">The sequence shown here is derived from an EMBL/GenBank/DDBJ whole genome shotgun (WGS) entry which is preliminary data.</text>
</comment>
<evidence type="ECO:0000313" key="3">
    <source>
        <dbReference type="Proteomes" id="UP001148018"/>
    </source>
</evidence>
<feature type="compositionally biased region" description="Basic and acidic residues" evidence="1">
    <location>
        <begin position="129"/>
        <end position="168"/>
    </location>
</feature>
<protein>
    <submittedName>
        <fullName evidence="2">Uncharacterized protein</fullName>
    </submittedName>
</protein>
<feature type="compositionally biased region" description="Basic residues" evidence="1">
    <location>
        <begin position="116"/>
        <end position="125"/>
    </location>
</feature>